<evidence type="ECO:0000313" key="3">
    <source>
        <dbReference type="Proteomes" id="UP001497472"/>
    </source>
</evidence>
<dbReference type="AlphaFoldDB" id="A0AAV1K4R2"/>
<evidence type="ECO:0008006" key="4">
    <source>
        <dbReference type="Google" id="ProtNLM"/>
    </source>
</evidence>
<gene>
    <name evidence="2" type="ORF">LNINA_LOCUS14184</name>
</gene>
<comment type="caution">
    <text evidence="2">The sequence shown here is derived from an EMBL/GenBank/DDBJ whole genome shotgun (WGS) entry which is preliminary data.</text>
</comment>
<keyword evidence="3" id="KW-1185">Reference proteome</keyword>
<dbReference type="InterPro" id="IPR010562">
    <property type="entry name" value="Haemolymph_juvenile_hormone-bd"/>
</dbReference>
<protein>
    <recommendedName>
        <fullName evidence="4">Juvenile hormone binding protein</fullName>
    </recommendedName>
</protein>
<organism evidence="2 3">
    <name type="scientific">Leptosia nina</name>
    <dbReference type="NCBI Taxonomy" id="320188"/>
    <lineage>
        <taxon>Eukaryota</taxon>
        <taxon>Metazoa</taxon>
        <taxon>Ecdysozoa</taxon>
        <taxon>Arthropoda</taxon>
        <taxon>Hexapoda</taxon>
        <taxon>Insecta</taxon>
        <taxon>Pterygota</taxon>
        <taxon>Neoptera</taxon>
        <taxon>Endopterygota</taxon>
        <taxon>Lepidoptera</taxon>
        <taxon>Glossata</taxon>
        <taxon>Ditrysia</taxon>
        <taxon>Papilionoidea</taxon>
        <taxon>Pieridae</taxon>
        <taxon>Pierinae</taxon>
        <taxon>Leptosia</taxon>
    </lineage>
</organism>
<reference evidence="2 3" key="1">
    <citation type="submission" date="2023-11" db="EMBL/GenBank/DDBJ databases">
        <authorList>
            <person name="Okamura Y."/>
        </authorList>
    </citation>
    <scope>NUCLEOTIDE SEQUENCE [LARGE SCALE GENOMIC DNA]</scope>
</reference>
<proteinExistence type="predicted"/>
<feature type="signal peptide" evidence="1">
    <location>
        <begin position="1"/>
        <end position="18"/>
    </location>
</feature>
<name>A0AAV1K4R2_9NEOP</name>
<sequence>MLSARGLILFVSFVTVLCEEEAFLTPCDITDTECLRKSTQKFLAKTAAGVPDYDIRAIDPMVLPSLDHLVNEEYGVWNHLKNLNIVGLKNQDLSKFSLDTKTKAVELQTKVDLSINGDITVEGKKSGKSFPGSISIKGSALGTAKYNYDFKTDDKGVTHFEVSPETITCEPIGEAEIKLDPELLRELKKDPEIQAEREKIKSEATDNGNRLLCAIVEKAYVTVVHNIRASAKILPKDAFLKGV</sequence>
<dbReference type="Pfam" id="PF06585">
    <property type="entry name" value="JHBP"/>
    <property type="match status" value="1"/>
</dbReference>
<dbReference type="InterPro" id="IPR038606">
    <property type="entry name" value="To_sf"/>
</dbReference>
<dbReference type="EMBL" id="CAVLEF010000280">
    <property type="protein sequence ID" value="CAK1555363.1"/>
    <property type="molecule type" value="Genomic_DNA"/>
</dbReference>
<feature type="chain" id="PRO_5043617679" description="Juvenile hormone binding protein" evidence="1">
    <location>
        <begin position="19"/>
        <end position="243"/>
    </location>
</feature>
<keyword evidence="1" id="KW-0732">Signal</keyword>
<dbReference type="SMART" id="SM00700">
    <property type="entry name" value="JHBP"/>
    <property type="match status" value="1"/>
</dbReference>
<evidence type="ECO:0000256" key="1">
    <source>
        <dbReference type="SAM" id="SignalP"/>
    </source>
</evidence>
<dbReference type="Gene3D" id="3.15.10.30">
    <property type="entry name" value="Haemolymph juvenile hormone binding protein"/>
    <property type="match status" value="1"/>
</dbReference>
<dbReference type="Proteomes" id="UP001497472">
    <property type="component" value="Unassembled WGS sequence"/>
</dbReference>
<accession>A0AAV1K4R2</accession>
<evidence type="ECO:0000313" key="2">
    <source>
        <dbReference type="EMBL" id="CAK1555363.1"/>
    </source>
</evidence>